<dbReference type="InterPro" id="IPR007094">
    <property type="entry name" value="RNA-dir_pol_PSvirus"/>
</dbReference>
<dbReference type="Pfam" id="PF00680">
    <property type="entry name" value="RdRP_1"/>
    <property type="match status" value="1"/>
</dbReference>
<evidence type="ECO:0000256" key="1">
    <source>
        <dbReference type="ARBA" id="ARBA00004328"/>
    </source>
</evidence>
<dbReference type="PROSITE" id="PS50507">
    <property type="entry name" value="RDRP_SSRNA_POS"/>
    <property type="match status" value="1"/>
</dbReference>
<dbReference type="EMBL" id="DQ860147">
    <property type="protein sequence ID" value="ABI23964.1"/>
    <property type="molecule type" value="Viral_cRNA"/>
</dbReference>
<dbReference type="InterPro" id="IPR001205">
    <property type="entry name" value="RNA-dir_pol_C"/>
</dbReference>
<keyword evidence="16" id="KW-1185">Reference proteome</keyword>
<accession>Q0GKD1</accession>
<keyword evidence="5 15" id="KW-0167">Capsid protein</keyword>
<evidence type="ECO:0000256" key="8">
    <source>
        <dbReference type="ARBA" id="ARBA00022741"/>
    </source>
</evidence>
<dbReference type="GeneID" id="40525303"/>
<dbReference type="Pfam" id="PF00767">
    <property type="entry name" value="Poty_coat"/>
    <property type="match status" value="1"/>
</dbReference>
<evidence type="ECO:0000256" key="6">
    <source>
        <dbReference type="ARBA" id="ARBA00022679"/>
    </source>
</evidence>
<keyword evidence="10" id="KW-0693">Viral RNA replication</keyword>
<dbReference type="SUPFAM" id="SSF56672">
    <property type="entry name" value="DNA/RNA polymerases"/>
    <property type="match status" value="1"/>
</dbReference>
<dbReference type="InterPro" id="IPR043128">
    <property type="entry name" value="Rev_trsase/Diguanyl_cyclase"/>
</dbReference>
<dbReference type="GO" id="GO:0000166">
    <property type="term" value="F:nucleotide binding"/>
    <property type="evidence" value="ECO:0007669"/>
    <property type="project" value="UniProtKB-KW"/>
</dbReference>
<dbReference type="GO" id="GO:0006351">
    <property type="term" value="P:DNA-templated transcription"/>
    <property type="evidence" value="ECO:0007669"/>
    <property type="project" value="InterPro"/>
</dbReference>
<evidence type="ECO:0000256" key="3">
    <source>
        <dbReference type="ARBA" id="ARBA00020107"/>
    </source>
</evidence>
<feature type="non-terminal residue" evidence="15">
    <location>
        <position position="1"/>
    </location>
</feature>
<evidence type="ECO:0000256" key="7">
    <source>
        <dbReference type="ARBA" id="ARBA00022695"/>
    </source>
</evidence>
<dbReference type="GO" id="GO:0019028">
    <property type="term" value="C:viral capsid"/>
    <property type="evidence" value="ECO:0007669"/>
    <property type="project" value="UniProtKB-KW"/>
</dbReference>
<dbReference type="Gene3D" id="3.30.70.270">
    <property type="match status" value="1"/>
</dbReference>
<feature type="domain" description="RdRp catalytic" evidence="14">
    <location>
        <begin position="1"/>
        <end position="47"/>
    </location>
</feature>
<evidence type="ECO:0000256" key="11">
    <source>
        <dbReference type="ARBA" id="ARBA00029405"/>
    </source>
</evidence>
<dbReference type="GO" id="GO:0039694">
    <property type="term" value="P:viral RNA genome replication"/>
    <property type="evidence" value="ECO:0007669"/>
    <property type="project" value="InterPro"/>
</dbReference>
<protein>
    <recommendedName>
        <fullName evidence="3">Genome polyprotein</fullName>
    </recommendedName>
</protein>
<evidence type="ECO:0000256" key="12">
    <source>
        <dbReference type="RuleBase" id="RU003351"/>
    </source>
</evidence>
<evidence type="ECO:0000256" key="10">
    <source>
        <dbReference type="ARBA" id="ARBA00022953"/>
    </source>
</evidence>
<name>Q0GKD1_9POTV</name>
<dbReference type="GO" id="GO:0003968">
    <property type="term" value="F:RNA-directed RNA polymerase activity"/>
    <property type="evidence" value="ECO:0007669"/>
    <property type="project" value="UniProtKB-KW"/>
</dbReference>
<evidence type="ECO:0000313" key="15">
    <source>
        <dbReference type="EMBL" id="ABI23964.1"/>
    </source>
</evidence>
<dbReference type="GO" id="GO:0003723">
    <property type="term" value="F:RNA binding"/>
    <property type="evidence" value="ECO:0007669"/>
    <property type="project" value="InterPro"/>
</dbReference>
<organism evidence="15 16">
    <name type="scientific">Passiflora chlorosis virus</name>
    <dbReference type="NCBI Taxonomy" id="551003"/>
    <lineage>
        <taxon>Viruses</taxon>
        <taxon>Riboviria</taxon>
        <taxon>Orthornavirae</taxon>
        <taxon>Pisuviricota</taxon>
        <taxon>Stelpaviricetes</taxon>
        <taxon>Patatavirales</taxon>
        <taxon>Potyviridae</taxon>
        <taxon>Potyvirus</taxon>
        <taxon>Potyvirus passifloraflavi</taxon>
    </lineage>
</organism>
<keyword evidence="4" id="KW-0696">RNA-directed RNA polymerase</keyword>
<feature type="region of interest" description="Disordered" evidence="13">
    <location>
        <begin position="198"/>
        <end position="246"/>
    </location>
</feature>
<comment type="subcellular location">
    <subcellularLocation>
        <location evidence="1">Virion</location>
    </subcellularLocation>
</comment>
<evidence type="ECO:0000256" key="13">
    <source>
        <dbReference type="SAM" id="MobiDB-lite"/>
    </source>
</evidence>
<dbReference type="InterPro" id="IPR043502">
    <property type="entry name" value="DNA/RNA_pol_sf"/>
</dbReference>
<evidence type="ECO:0000256" key="9">
    <source>
        <dbReference type="ARBA" id="ARBA00022844"/>
    </source>
</evidence>
<evidence type="ECO:0000256" key="4">
    <source>
        <dbReference type="ARBA" id="ARBA00022484"/>
    </source>
</evidence>
<evidence type="ECO:0000256" key="2">
    <source>
        <dbReference type="ARBA" id="ARBA00006064"/>
    </source>
</evidence>
<proteinExistence type="inferred from homology"/>
<keyword evidence="9" id="KW-0946">Virion</keyword>
<dbReference type="InterPro" id="IPR001592">
    <property type="entry name" value="Poty_coat"/>
</dbReference>
<dbReference type="RefSeq" id="YP_009665140.1">
    <property type="nucleotide sequence ID" value="NC_043156.1"/>
</dbReference>
<reference evidence="15 16" key="1">
    <citation type="journal article" date="2007" name="Plant Dis.">
        <title>A New Potyvirus found in Passiflora incence in Florida.</title>
        <authorList>
            <person name="Baker C.A."/>
            <person name="Jones L."/>
        </authorList>
    </citation>
    <scope>NUCLEOTIDE SEQUENCE [LARGE SCALE GENOMIC DNA]</scope>
    <source>
        <strain evidence="15">Florida</strain>
    </source>
</reference>
<feature type="compositionally biased region" description="Basic and acidic residues" evidence="13">
    <location>
        <begin position="201"/>
        <end position="239"/>
    </location>
</feature>
<keyword evidence="7" id="KW-0548">Nucleotidyltransferase</keyword>
<evidence type="ECO:0000313" key="16">
    <source>
        <dbReference type="Proteomes" id="UP000232742"/>
    </source>
</evidence>
<keyword evidence="8" id="KW-0547">Nucleotide-binding</keyword>
<comment type="similarity">
    <text evidence="2 12">Belongs to the potyviridae genome polyprotein family.</text>
</comment>
<comment type="function">
    <text evidence="11">Involved in aphid transmission, cell-to-cell and systemis movement, encapsidation of the viral RNA and in the regulation of viral RNA amplification.</text>
</comment>
<evidence type="ECO:0000259" key="14">
    <source>
        <dbReference type="PROSITE" id="PS50507"/>
    </source>
</evidence>
<dbReference type="Proteomes" id="UP000232742">
    <property type="component" value="Segment"/>
</dbReference>
<sequence length="472" mass="53919">SLMVVVSMYYACIKQGWNDEDIQNRLVFFANGDDVILAVQDDDAWLLDTLTQSFSELGLNYDFSERTKIREELWFMSHQAMLVDGVYIPKLEPERIVSILEWDRSKELMHRTEAICASMIEAWGYTDLLTEIRKFYLWLLGKDEFKELAATGKAPYIAEMALRKLYLDVNVSANELQQFLKHLHFDIEGDQGESVSLQSGFEKDSVDTGKDPKKKDKEPKHEDPAKTPKSEGAPKEKDVGASSKGKLVPRLQKITKRMNMPTVGGRVILSLDHLIDYKPNQVDLFNTRASKAQFNSWYESVRDEYELTDDQMSIVMNGFMVWCVDNGTSPDVNGTWVMMDGDEQVEYPLKPIVENAKPTLRQIMHHFSDVAEAYIEMRNSEGFYMPRYGLLRNLRDKSLARYAFDFYEVNSKTSDRAREAVAQMKAAALANVNTRLFGLDGNVATTSENTERHTARDVNQNMHSLLGMSSGQ</sequence>
<evidence type="ECO:0000256" key="5">
    <source>
        <dbReference type="ARBA" id="ARBA00022561"/>
    </source>
</evidence>
<dbReference type="KEGG" id="vg:40525303"/>
<keyword evidence="6" id="KW-0808">Transferase</keyword>